<feature type="domain" description="Pseudouridine synthase RsuA/RluA-like" evidence="1">
    <location>
        <begin position="99"/>
        <end position="246"/>
    </location>
</feature>
<dbReference type="InterPro" id="IPR006224">
    <property type="entry name" value="PsdUridine_synth_RluA-like_CS"/>
</dbReference>
<dbReference type="Gene3D" id="3.30.2350.10">
    <property type="entry name" value="Pseudouridine synthase"/>
    <property type="match status" value="1"/>
</dbReference>
<proteinExistence type="predicted"/>
<name>A0A515D9T5_9BURK</name>
<dbReference type="RefSeq" id="WP_142818326.1">
    <property type="nucleotide sequence ID" value="NZ_CP035503.1"/>
</dbReference>
<dbReference type="GO" id="GO:0003723">
    <property type="term" value="F:RNA binding"/>
    <property type="evidence" value="ECO:0007669"/>
    <property type="project" value="InterPro"/>
</dbReference>
<dbReference type="InterPro" id="IPR050188">
    <property type="entry name" value="RluA_PseudoU_synthase"/>
</dbReference>
<dbReference type="AlphaFoldDB" id="A0A515D9T5"/>
<dbReference type="GO" id="GO:0009982">
    <property type="term" value="F:pseudouridine synthase activity"/>
    <property type="evidence" value="ECO:0007669"/>
    <property type="project" value="InterPro"/>
</dbReference>
<sequence>MSTPRHALPPTRNGVGPSCVGLPAGDWPTITDFLVQRFPAIDRAVWLQRMHEGHVVDEHGVPVTPARAYQGHLRVYYYRDLVQEPRIPFDEVVLYQDEHLVVVDKPHFLPVTPSGRYLQETLLVRLKRKLGIDTLQPIHRIDLDTAGVVVFSIQSATRDAYHALFRRHEVAKQYEAIAPWRAGLTFPCVRHSRIVAGAPFFRLCEAAGAPNAETRIDVLEINGALSRYRLEPTTGRKHQLRVHMAALGIPIVNDRFYPSLVDVADDDFSRPLQLLARSIAFLDPVTGQARRFKSAYRLSLGHPGTTE</sequence>
<dbReference type="Proteomes" id="UP000316798">
    <property type="component" value="Chromosome"/>
</dbReference>
<dbReference type="SUPFAM" id="SSF55120">
    <property type="entry name" value="Pseudouridine synthase"/>
    <property type="match status" value="1"/>
</dbReference>
<reference evidence="2 3" key="1">
    <citation type="submission" date="2019-01" db="EMBL/GenBank/DDBJ databases">
        <title>Genomic insights into a novel species Rhodoferax sp.</title>
        <authorList>
            <person name="Jin L."/>
        </authorList>
    </citation>
    <scope>NUCLEOTIDE SEQUENCE [LARGE SCALE GENOMIC DNA]</scope>
    <source>
        <strain evidence="2 3">CHu59-6-5</strain>
    </source>
</reference>
<protein>
    <submittedName>
        <fullName evidence="2">Pseudouridine synthase</fullName>
    </submittedName>
</protein>
<dbReference type="GO" id="GO:0000455">
    <property type="term" value="P:enzyme-directed rRNA pseudouridine synthesis"/>
    <property type="evidence" value="ECO:0007669"/>
    <property type="project" value="TreeGrafter"/>
</dbReference>
<dbReference type="OrthoDB" id="9785808at2"/>
<dbReference type="Pfam" id="PF00849">
    <property type="entry name" value="PseudoU_synth_2"/>
    <property type="match status" value="1"/>
</dbReference>
<evidence type="ECO:0000259" key="1">
    <source>
        <dbReference type="Pfam" id="PF00849"/>
    </source>
</evidence>
<dbReference type="GO" id="GO:0140098">
    <property type="term" value="F:catalytic activity, acting on RNA"/>
    <property type="evidence" value="ECO:0007669"/>
    <property type="project" value="UniProtKB-ARBA"/>
</dbReference>
<evidence type="ECO:0000313" key="3">
    <source>
        <dbReference type="Proteomes" id="UP000316798"/>
    </source>
</evidence>
<dbReference type="PANTHER" id="PTHR21600">
    <property type="entry name" value="MITOCHONDRIAL RNA PSEUDOURIDINE SYNTHASE"/>
    <property type="match status" value="1"/>
</dbReference>
<dbReference type="PANTHER" id="PTHR21600:SF84">
    <property type="entry name" value="PSEUDOURIDINE SYNTHASE RSUA_RLUA-LIKE DOMAIN-CONTAINING PROTEIN"/>
    <property type="match status" value="1"/>
</dbReference>
<gene>
    <name evidence="2" type="ORF">EUB48_07570</name>
</gene>
<dbReference type="KEGG" id="rhf:EUB48_07570"/>
<keyword evidence="3" id="KW-1185">Reference proteome</keyword>
<evidence type="ECO:0000313" key="2">
    <source>
        <dbReference type="EMBL" id="QDL37159.1"/>
    </source>
</evidence>
<organism evidence="2 3">
    <name type="scientific">Rhodoferax sediminis</name>
    <dbReference type="NCBI Taxonomy" id="2509614"/>
    <lineage>
        <taxon>Bacteria</taxon>
        <taxon>Pseudomonadati</taxon>
        <taxon>Pseudomonadota</taxon>
        <taxon>Betaproteobacteria</taxon>
        <taxon>Burkholderiales</taxon>
        <taxon>Comamonadaceae</taxon>
        <taxon>Rhodoferax</taxon>
    </lineage>
</organism>
<accession>A0A515D9T5</accession>
<dbReference type="InterPro" id="IPR006145">
    <property type="entry name" value="PsdUridine_synth_RsuA/RluA"/>
</dbReference>
<dbReference type="PROSITE" id="PS01129">
    <property type="entry name" value="PSI_RLU"/>
    <property type="match status" value="1"/>
</dbReference>
<dbReference type="EMBL" id="CP035503">
    <property type="protein sequence ID" value="QDL37159.1"/>
    <property type="molecule type" value="Genomic_DNA"/>
</dbReference>
<dbReference type="InterPro" id="IPR020103">
    <property type="entry name" value="PsdUridine_synth_cat_dom_sf"/>
</dbReference>